<dbReference type="Pfam" id="PF02825">
    <property type="entry name" value="WWE"/>
    <property type="match status" value="1"/>
</dbReference>
<keyword evidence="6" id="KW-0677">Repeat</keyword>
<keyword evidence="3" id="KW-0963">Cytoplasm</keyword>
<evidence type="ECO:0000313" key="15">
    <source>
        <dbReference type="Ensembl" id="ENSAMXP00000047595.1"/>
    </source>
</evidence>
<feature type="zinc finger region" description="C3H1-type" evidence="11">
    <location>
        <begin position="177"/>
        <end position="199"/>
    </location>
</feature>
<dbReference type="InterPro" id="IPR057602">
    <property type="entry name" value="Zfn-CCCH_PARP12"/>
</dbReference>
<sequence length="676" mass="76904">MSSSLSAYMYRSVCQQMGSVDFKTLDQMLRQHFTIADEVLLDVLNDFDKFLVVKGKEKRGELLLSPDSEIIAKTDLRLCQNQSGPCVNCHDLHLCRYYVCGNCTYGAKCHKVHAIDHSYNTVILNKAGLQFLGKTELFQLLLQNDPSLLPEVCSHYNKGNGEHGSCKFPKSCKNLHLCQHFLQDDCKFAAACKRAHSFDAAAMKILNARGLSPENIHNVCKIYKNRFLISSHKERGPFLIQPEKETPSVPIAASLSVGQSPKQSSKSVSEIDSNEICLFFIRKGCSFKDKCVRVHYHLPYKWQVLDKDGKTWKDLNNVEEIEKAFCNPANDASPGPQAVNFISMTCGRAPVRRLSTASSITKPPNFILTTEWLWYWKNEQGIWTEYGQGMDTKHETPLTSQSLENVYQADPQSEVPVSSENHTYVLYLKDMFQQNVLYKTKREIRRRPRFVSGLEVENKLKSESSSSSSTVVVPAHWDRGALPDFSYKLVPLAKTDAEFLMLEKLFQQTMPKYTISSIQRNQNSSLWRVYQWQKEQMKERNGGRNVEERLLFHGTDQSLVPAICEQNFDWRICGTHGTVYGKGSYFARDASYSDAYAQPGSNTKKTMFVARVLVGHYTLGNSKVVRPPAKTAGKGYYDSCVDDQSNPSIFVIFEKYQIYPEFIIEYGPEQSRCLIS</sequence>
<evidence type="ECO:0000256" key="11">
    <source>
        <dbReference type="PROSITE-ProRule" id="PRU00723"/>
    </source>
</evidence>
<evidence type="ECO:0000256" key="10">
    <source>
        <dbReference type="ARBA" id="ARBA00024347"/>
    </source>
</evidence>
<evidence type="ECO:0000256" key="1">
    <source>
        <dbReference type="ARBA" id="ARBA00004123"/>
    </source>
</evidence>
<keyword evidence="7 11" id="KW-0863">Zinc-finger</keyword>
<dbReference type="STRING" id="7994.ENSAMXP00000047595"/>
<dbReference type="InterPro" id="IPR051712">
    <property type="entry name" value="ARTD-AVP"/>
</dbReference>
<dbReference type="GeneTree" id="ENSGT00940000154649"/>
<reference evidence="16" key="2">
    <citation type="journal article" date="2014" name="Nat. Commun.">
        <title>The cavefish genome reveals candidate genes for eye loss.</title>
        <authorList>
            <person name="McGaugh S.E."/>
            <person name="Gross J.B."/>
            <person name="Aken B."/>
            <person name="Blin M."/>
            <person name="Borowsky R."/>
            <person name="Chalopin D."/>
            <person name="Hinaux H."/>
            <person name="Jeffery W.R."/>
            <person name="Keene A."/>
            <person name="Ma L."/>
            <person name="Minx P."/>
            <person name="Murphy D."/>
            <person name="O'Quin K.E."/>
            <person name="Retaux S."/>
            <person name="Rohner N."/>
            <person name="Searle S.M."/>
            <person name="Stahl B.A."/>
            <person name="Tabin C."/>
            <person name="Volff J.N."/>
            <person name="Yoshizawa M."/>
            <person name="Warren W.C."/>
        </authorList>
    </citation>
    <scope>NUCLEOTIDE SEQUENCE [LARGE SCALE GENOMIC DNA]</scope>
    <source>
        <strain evidence="16">female</strain>
    </source>
</reference>
<dbReference type="InterPro" id="IPR056226">
    <property type="entry name" value="WH_PARP12"/>
</dbReference>
<reference evidence="15" key="3">
    <citation type="submission" date="2025-08" db="UniProtKB">
        <authorList>
            <consortium name="Ensembl"/>
        </authorList>
    </citation>
    <scope>IDENTIFICATION</scope>
</reference>
<comment type="subcellular location">
    <subcellularLocation>
        <location evidence="2">Cytoplasm</location>
    </subcellularLocation>
    <subcellularLocation>
        <location evidence="1">Nucleus</location>
    </subcellularLocation>
</comment>
<evidence type="ECO:0000256" key="7">
    <source>
        <dbReference type="ARBA" id="ARBA00022771"/>
    </source>
</evidence>
<dbReference type="PANTHER" id="PTHR45740">
    <property type="entry name" value="POLY [ADP-RIBOSE] POLYMERASE"/>
    <property type="match status" value="1"/>
</dbReference>
<dbReference type="Pfam" id="PF00644">
    <property type="entry name" value="PARP"/>
    <property type="match status" value="1"/>
</dbReference>
<dbReference type="AlphaFoldDB" id="A0A3B1K0I4"/>
<evidence type="ECO:0000259" key="13">
    <source>
        <dbReference type="PROSITE" id="PS50918"/>
    </source>
</evidence>
<dbReference type="PANTHER" id="PTHR45740:SF6">
    <property type="entry name" value="PROTEIN MONO-ADP-RIBOSYLTRANSFERASE PARP12"/>
    <property type="match status" value="1"/>
</dbReference>
<keyword evidence="8 11" id="KW-0862">Zinc</keyword>
<feature type="domain" description="PARP catalytic" evidence="14">
    <location>
        <begin position="473"/>
        <end position="676"/>
    </location>
</feature>
<dbReference type="InParanoid" id="A0A3B1K0I4"/>
<accession>A0A3B1K0I4</accession>
<comment type="similarity">
    <text evidence="10">Belongs to the ARTD/PARP family.</text>
</comment>
<feature type="domain" description="C3H1-type" evidence="12">
    <location>
        <begin position="94"/>
        <end position="116"/>
    </location>
</feature>
<reference evidence="16" key="1">
    <citation type="submission" date="2013-03" db="EMBL/GenBank/DDBJ databases">
        <authorList>
            <person name="Jeffery W."/>
            <person name="Warren W."/>
            <person name="Wilson R.K."/>
        </authorList>
    </citation>
    <scope>NUCLEOTIDE SEQUENCE</scope>
    <source>
        <strain evidence="16">female</strain>
    </source>
</reference>
<dbReference type="PROSITE" id="PS50918">
    <property type="entry name" value="WWE"/>
    <property type="match status" value="1"/>
</dbReference>
<dbReference type="PROSITE" id="PS50103">
    <property type="entry name" value="ZF_C3H1"/>
    <property type="match status" value="2"/>
</dbReference>
<evidence type="ECO:0000256" key="9">
    <source>
        <dbReference type="ARBA" id="ARBA00023242"/>
    </source>
</evidence>
<keyword evidence="16" id="KW-1185">Reference proteome</keyword>
<evidence type="ECO:0000256" key="4">
    <source>
        <dbReference type="ARBA" id="ARBA00022553"/>
    </source>
</evidence>
<dbReference type="Gene3D" id="3.90.228.10">
    <property type="match status" value="1"/>
</dbReference>
<reference evidence="15" key="4">
    <citation type="submission" date="2025-09" db="UniProtKB">
        <authorList>
            <consortium name="Ensembl"/>
        </authorList>
    </citation>
    <scope>IDENTIFICATION</scope>
</reference>
<dbReference type="GO" id="GO:0005634">
    <property type="term" value="C:nucleus"/>
    <property type="evidence" value="ECO:0007669"/>
    <property type="project" value="UniProtKB-SubCell"/>
</dbReference>
<dbReference type="GO" id="GO:0003950">
    <property type="term" value="F:NAD+ poly-ADP-ribosyltransferase activity"/>
    <property type="evidence" value="ECO:0007669"/>
    <property type="project" value="InterPro"/>
</dbReference>
<feature type="domain" description="C3H1-type" evidence="12">
    <location>
        <begin position="177"/>
        <end position="199"/>
    </location>
</feature>
<protein>
    <submittedName>
        <fullName evidence="15">Poly (ADP-ribose) polymerase family, member 12a</fullName>
    </submittedName>
</protein>
<dbReference type="Pfam" id="PF24356">
    <property type="entry name" value="WHD_PARP12"/>
    <property type="match status" value="1"/>
</dbReference>
<feature type="zinc finger region" description="C3H1-type" evidence="11">
    <location>
        <begin position="94"/>
        <end position="116"/>
    </location>
</feature>
<keyword evidence="5 11" id="KW-0479">Metal-binding</keyword>
<dbReference type="Gene3D" id="3.30.720.50">
    <property type="match status" value="1"/>
</dbReference>
<dbReference type="InterPro" id="IPR000571">
    <property type="entry name" value="Znf_CCCH"/>
</dbReference>
<feature type="domain" description="WWE" evidence="13">
    <location>
        <begin position="359"/>
        <end position="446"/>
    </location>
</feature>
<dbReference type="Pfam" id="PF23466">
    <property type="entry name" value="WWE_4"/>
    <property type="match status" value="1"/>
</dbReference>
<keyword evidence="9" id="KW-0539">Nucleus</keyword>
<dbReference type="Ensembl" id="ENSAMXT00000055834.1">
    <property type="protein sequence ID" value="ENSAMXP00000047595.1"/>
    <property type="gene ID" value="ENSAMXG00000043787.1"/>
</dbReference>
<evidence type="ECO:0000259" key="12">
    <source>
        <dbReference type="PROSITE" id="PS50103"/>
    </source>
</evidence>
<evidence type="ECO:0000256" key="5">
    <source>
        <dbReference type="ARBA" id="ARBA00022723"/>
    </source>
</evidence>
<dbReference type="Bgee" id="ENSAMXG00000043787">
    <property type="expression patterns" value="Expressed in intestine and 8 other cell types or tissues"/>
</dbReference>
<dbReference type="PROSITE" id="PS51059">
    <property type="entry name" value="PARP_CATALYTIC"/>
    <property type="match status" value="1"/>
</dbReference>
<evidence type="ECO:0000256" key="3">
    <source>
        <dbReference type="ARBA" id="ARBA00022490"/>
    </source>
</evidence>
<evidence type="ECO:0000256" key="2">
    <source>
        <dbReference type="ARBA" id="ARBA00004496"/>
    </source>
</evidence>
<dbReference type="InterPro" id="IPR037197">
    <property type="entry name" value="WWE_dom_sf"/>
</dbReference>
<dbReference type="Gene3D" id="3.30.1370.210">
    <property type="match status" value="1"/>
</dbReference>
<evidence type="ECO:0000259" key="14">
    <source>
        <dbReference type="PROSITE" id="PS51059"/>
    </source>
</evidence>
<dbReference type="InterPro" id="IPR004170">
    <property type="entry name" value="WWE_dom"/>
</dbReference>
<dbReference type="SUPFAM" id="SSF117839">
    <property type="entry name" value="WWE domain"/>
    <property type="match status" value="1"/>
</dbReference>
<evidence type="ECO:0000256" key="8">
    <source>
        <dbReference type="ARBA" id="ARBA00022833"/>
    </source>
</evidence>
<dbReference type="GO" id="GO:0008270">
    <property type="term" value="F:zinc ion binding"/>
    <property type="evidence" value="ECO:0007669"/>
    <property type="project" value="UniProtKB-KW"/>
</dbReference>
<evidence type="ECO:0000313" key="16">
    <source>
        <dbReference type="Proteomes" id="UP000018467"/>
    </source>
</evidence>
<evidence type="ECO:0000256" key="6">
    <source>
        <dbReference type="ARBA" id="ARBA00022737"/>
    </source>
</evidence>
<dbReference type="InterPro" id="IPR012317">
    <property type="entry name" value="Poly(ADP-ribose)pol_cat_dom"/>
</dbReference>
<name>A0A3B1K0I4_ASTMX</name>
<proteinExistence type="inferred from homology"/>
<dbReference type="GO" id="GO:0005737">
    <property type="term" value="C:cytoplasm"/>
    <property type="evidence" value="ECO:0007669"/>
    <property type="project" value="UniProtKB-SubCell"/>
</dbReference>
<keyword evidence="4" id="KW-0597">Phosphoprotein</keyword>
<organism evidence="15 16">
    <name type="scientific">Astyanax mexicanus</name>
    <name type="common">Blind cave fish</name>
    <name type="synonym">Astyanax fasciatus mexicanus</name>
    <dbReference type="NCBI Taxonomy" id="7994"/>
    <lineage>
        <taxon>Eukaryota</taxon>
        <taxon>Metazoa</taxon>
        <taxon>Chordata</taxon>
        <taxon>Craniata</taxon>
        <taxon>Vertebrata</taxon>
        <taxon>Euteleostomi</taxon>
        <taxon>Actinopterygii</taxon>
        <taxon>Neopterygii</taxon>
        <taxon>Teleostei</taxon>
        <taxon>Ostariophysi</taxon>
        <taxon>Characiformes</taxon>
        <taxon>Characoidei</taxon>
        <taxon>Acestrorhamphidae</taxon>
        <taxon>Acestrorhamphinae</taxon>
        <taxon>Astyanax</taxon>
    </lineage>
</organism>
<dbReference type="GO" id="GO:1990404">
    <property type="term" value="F:NAD+-protein mono-ADP-ribosyltransferase activity"/>
    <property type="evidence" value="ECO:0007669"/>
    <property type="project" value="TreeGrafter"/>
</dbReference>
<dbReference type="Pfam" id="PF25261">
    <property type="entry name" value="zf-CCCH_PARP12"/>
    <property type="match status" value="1"/>
</dbReference>
<dbReference type="SUPFAM" id="SSF56399">
    <property type="entry name" value="ADP-ribosylation"/>
    <property type="match status" value="1"/>
</dbReference>
<dbReference type="SMART" id="SM00356">
    <property type="entry name" value="ZnF_C3H1"/>
    <property type="match status" value="3"/>
</dbReference>
<dbReference type="Proteomes" id="UP000018467">
    <property type="component" value="Unassembled WGS sequence"/>
</dbReference>
<dbReference type="CDD" id="cd01439">
    <property type="entry name" value="TCCD_inducible_PARP_like"/>
    <property type="match status" value="1"/>
</dbReference>